<reference evidence="4" key="1">
    <citation type="submission" date="2021-02" db="EMBL/GenBank/DDBJ databases">
        <authorList>
            <person name="Nowell W R."/>
        </authorList>
    </citation>
    <scope>NUCLEOTIDE SEQUENCE</scope>
</reference>
<dbReference type="PANTHER" id="PTHR10656">
    <property type="entry name" value="CELL FATE DETERMINING PROTEIN MAB21-RELATED"/>
    <property type="match status" value="1"/>
</dbReference>
<dbReference type="EMBL" id="CAJNOQ010013919">
    <property type="protein sequence ID" value="CAF1331442.1"/>
    <property type="molecule type" value="Genomic_DNA"/>
</dbReference>
<dbReference type="OrthoDB" id="6137292at2759"/>
<feature type="compositionally biased region" description="Polar residues" evidence="2">
    <location>
        <begin position="850"/>
        <end position="862"/>
    </location>
</feature>
<evidence type="ECO:0000259" key="3">
    <source>
        <dbReference type="Pfam" id="PF03281"/>
    </source>
</evidence>
<proteinExistence type="inferred from homology"/>
<gene>
    <name evidence="4" type="ORF">GPM918_LOCUS29970</name>
    <name evidence="5" type="ORF">SRO942_LOCUS30567</name>
</gene>
<name>A0A815FY87_9BILA</name>
<dbReference type="Gene3D" id="1.10.1410.40">
    <property type="match status" value="1"/>
</dbReference>
<comment type="similarity">
    <text evidence="1">Belongs to the mab-21 family.</text>
</comment>
<feature type="compositionally biased region" description="Polar residues" evidence="2">
    <location>
        <begin position="1"/>
        <end position="11"/>
    </location>
</feature>
<dbReference type="PANTHER" id="PTHR10656:SF42">
    <property type="entry name" value="CYCLIC GMP-AMP SYNTHASE-LIKE PROTEIN-RELATED"/>
    <property type="match status" value="1"/>
</dbReference>
<dbReference type="InterPro" id="IPR046903">
    <property type="entry name" value="Mab-21-like_nuc_Trfase"/>
</dbReference>
<evidence type="ECO:0000256" key="1">
    <source>
        <dbReference type="ARBA" id="ARBA00008307"/>
    </source>
</evidence>
<keyword evidence="6" id="KW-1185">Reference proteome</keyword>
<organism evidence="4 6">
    <name type="scientific">Didymodactylos carnosus</name>
    <dbReference type="NCBI Taxonomy" id="1234261"/>
    <lineage>
        <taxon>Eukaryota</taxon>
        <taxon>Metazoa</taxon>
        <taxon>Spiralia</taxon>
        <taxon>Gnathifera</taxon>
        <taxon>Rotifera</taxon>
        <taxon>Eurotatoria</taxon>
        <taxon>Bdelloidea</taxon>
        <taxon>Philodinida</taxon>
        <taxon>Philodinidae</taxon>
        <taxon>Didymodactylos</taxon>
    </lineage>
</organism>
<protein>
    <recommendedName>
        <fullName evidence="3">Mab-21-like nucleotidyltransferase domain-containing protein</fullName>
    </recommendedName>
</protein>
<feature type="region of interest" description="Disordered" evidence="2">
    <location>
        <begin position="1"/>
        <end position="23"/>
    </location>
</feature>
<evidence type="ECO:0000313" key="5">
    <source>
        <dbReference type="EMBL" id="CAF4185189.1"/>
    </source>
</evidence>
<feature type="domain" description="Mab-21-like nucleotidyltransferase" evidence="3">
    <location>
        <begin position="291"/>
        <end position="363"/>
    </location>
</feature>
<dbReference type="Proteomes" id="UP000681722">
    <property type="component" value="Unassembled WGS sequence"/>
</dbReference>
<dbReference type="EMBL" id="CAJOBC010053329">
    <property type="protein sequence ID" value="CAF4185189.1"/>
    <property type="molecule type" value="Genomic_DNA"/>
</dbReference>
<evidence type="ECO:0000313" key="6">
    <source>
        <dbReference type="Proteomes" id="UP000663829"/>
    </source>
</evidence>
<evidence type="ECO:0000313" key="4">
    <source>
        <dbReference type="EMBL" id="CAF1331442.1"/>
    </source>
</evidence>
<comment type="caution">
    <text evidence="4">The sequence shown here is derived from an EMBL/GenBank/DDBJ whole genome shotgun (WGS) entry which is preliminary data.</text>
</comment>
<dbReference type="AlphaFoldDB" id="A0A815FY87"/>
<dbReference type="Pfam" id="PF03281">
    <property type="entry name" value="Mab-21"/>
    <property type="match status" value="1"/>
</dbReference>
<sequence>MKGNLTNSSEMSSSTTLKPPLPSPTALNDDLAFVSGSTVERQAYARHYKNQNVQDYDIMVVHGFISSPTALIQTSIPGFKQILFEPIQKLGSLSCLTGTLNSTGQLCLNGLQMKMYHKVKNETPFVVDSAGIVTTTDKTDLTAIVTHTSTTDSTAASVAVTVTREPLPFENDLTQILPNWLHHQQPLSVPTHVLKERFYKFSRGYMDAISHYTLPLLINEHVREMATEWNTNEQRFYDLLNIIGPVYGYRLPQKIKQQLQLIFDFYDKHKHLAHSSKIKETIDYVNYCLPKEIDLVPAIQIKGFWPDDVQPFLERFRKNCPHLYNELISKTSMHLIAKWSKKTSAIDQELEFRYSFSALERLLADKRTQNEQILNGIARSIYYRYLTKTSGSNLIPSYFVKTTVLWMCETMSDLINNIVGDNAESIARQLGFEWIKFATKQLREGICLHYFIENLNILKYYRPELLVEACDILEYKVKLDEIVRLEFMEIHQQMVKVISKNTEQFVRQMKLTDLIQAINDYYEMSHVWWSSASDDNNNSNNDIPVQSCLTILNTLACADSNQSDWKIFRQLIFRNEQMEEENEQDLPVWGENVSIWGPKDFVENLIAAPFLLKSTHEILNSDTFTGRCPEYNPFDIKSFQNVAQDIMNPDHLKHVIISTFGPLFTNSLFGIDQNRMEQVLKSFFQRSLTQDQGIGPQLNLQVENVHSRSNQSLLSGDTTNNDSNRLNFEHDSYEPQQLQRRTQQCCSRCFTAHFMNLLQQAPSKDMTIGDYIDHEQKLIEEQHKQAELDDDLMAHVLQESLNDQQDAEQLLLLNFEEHNNQQLPSNDVTVEEPRVYNGLLISDSEPFLNDTEQTSNDDNQKQKVTSNEIYVDEEQNKEVELDNNDLSTTMSSLKLSLVDQQVESWDTQTQESTNSQQQVFLNNLTVTEQCLIDEQNIQAELDNDERLARALQLSFDDEHNNNEAQQTAQYDEDHLLALVLQSMDD</sequence>
<accession>A0A815FY87</accession>
<dbReference type="Proteomes" id="UP000663829">
    <property type="component" value="Unassembled WGS sequence"/>
</dbReference>
<feature type="region of interest" description="Disordered" evidence="2">
    <location>
        <begin position="842"/>
        <end position="862"/>
    </location>
</feature>
<evidence type="ECO:0000256" key="2">
    <source>
        <dbReference type="SAM" id="MobiDB-lite"/>
    </source>
</evidence>